<comment type="subcellular location">
    <subcellularLocation>
        <location evidence="1">Membrane</location>
        <topology evidence="1">Multi-pass membrane protein</topology>
    </subcellularLocation>
</comment>
<organism evidence="6 7">
    <name type="scientific">Sesamum angolense</name>
    <dbReference type="NCBI Taxonomy" id="2727404"/>
    <lineage>
        <taxon>Eukaryota</taxon>
        <taxon>Viridiplantae</taxon>
        <taxon>Streptophyta</taxon>
        <taxon>Embryophyta</taxon>
        <taxon>Tracheophyta</taxon>
        <taxon>Spermatophyta</taxon>
        <taxon>Magnoliopsida</taxon>
        <taxon>eudicotyledons</taxon>
        <taxon>Gunneridae</taxon>
        <taxon>Pentapetalae</taxon>
        <taxon>asterids</taxon>
        <taxon>lamiids</taxon>
        <taxon>Lamiales</taxon>
        <taxon>Pedaliaceae</taxon>
        <taxon>Sesamum</taxon>
    </lineage>
</organism>
<dbReference type="GO" id="GO:0016020">
    <property type="term" value="C:membrane"/>
    <property type="evidence" value="ECO:0007669"/>
    <property type="project" value="UniProtKB-SubCell"/>
</dbReference>
<comment type="caution">
    <text evidence="6">The sequence shown here is derived from an EMBL/GenBank/DDBJ whole genome shotgun (WGS) entry which is preliminary data.</text>
</comment>
<evidence type="ECO:0000313" key="6">
    <source>
        <dbReference type="EMBL" id="KAK4410940.1"/>
    </source>
</evidence>
<dbReference type="EMBL" id="JACGWL010000001">
    <property type="protein sequence ID" value="KAK4410940.1"/>
    <property type="molecule type" value="Genomic_DNA"/>
</dbReference>
<keyword evidence="4" id="KW-1133">Transmembrane helix</keyword>
<accession>A0AAE1XFC1</accession>
<comment type="similarity">
    <text evidence="2">Belongs to the plant DMP1 protein family.</text>
</comment>
<dbReference type="Pfam" id="PF05078">
    <property type="entry name" value="DUF679"/>
    <property type="match status" value="1"/>
</dbReference>
<reference evidence="6" key="1">
    <citation type="submission" date="2020-06" db="EMBL/GenBank/DDBJ databases">
        <authorList>
            <person name="Li T."/>
            <person name="Hu X."/>
            <person name="Zhang T."/>
            <person name="Song X."/>
            <person name="Zhang H."/>
            <person name="Dai N."/>
            <person name="Sheng W."/>
            <person name="Hou X."/>
            <person name="Wei L."/>
        </authorList>
    </citation>
    <scope>NUCLEOTIDE SEQUENCE</scope>
    <source>
        <strain evidence="6">K16</strain>
        <tissue evidence="6">Leaf</tissue>
    </source>
</reference>
<evidence type="ECO:0000256" key="3">
    <source>
        <dbReference type="ARBA" id="ARBA00022692"/>
    </source>
</evidence>
<evidence type="ECO:0000256" key="2">
    <source>
        <dbReference type="ARBA" id="ARBA00008707"/>
    </source>
</evidence>
<dbReference type="AlphaFoldDB" id="A0AAE1XFC1"/>
<dbReference type="PANTHER" id="PTHR31621">
    <property type="entry name" value="PROTEIN DMP3"/>
    <property type="match status" value="1"/>
</dbReference>
<name>A0AAE1XFC1_9LAMI</name>
<evidence type="ECO:0000313" key="7">
    <source>
        <dbReference type="Proteomes" id="UP001289374"/>
    </source>
</evidence>
<protein>
    <submittedName>
        <fullName evidence="6">Protein DMP4</fullName>
    </submittedName>
</protein>
<dbReference type="PANTHER" id="PTHR31621:SF0">
    <property type="entry name" value="PROTEIN DMP6"/>
    <property type="match status" value="1"/>
</dbReference>
<gene>
    <name evidence="6" type="ORF">Sango_0167000</name>
</gene>
<reference evidence="6" key="2">
    <citation type="journal article" date="2024" name="Plant">
        <title>Genomic evolution and insights into agronomic trait innovations of Sesamum species.</title>
        <authorList>
            <person name="Miao H."/>
            <person name="Wang L."/>
            <person name="Qu L."/>
            <person name="Liu H."/>
            <person name="Sun Y."/>
            <person name="Le M."/>
            <person name="Wang Q."/>
            <person name="Wei S."/>
            <person name="Zheng Y."/>
            <person name="Lin W."/>
            <person name="Duan Y."/>
            <person name="Cao H."/>
            <person name="Xiong S."/>
            <person name="Wang X."/>
            <person name="Wei L."/>
            <person name="Li C."/>
            <person name="Ma Q."/>
            <person name="Ju M."/>
            <person name="Zhao R."/>
            <person name="Li G."/>
            <person name="Mu C."/>
            <person name="Tian Q."/>
            <person name="Mei H."/>
            <person name="Zhang T."/>
            <person name="Gao T."/>
            <person name="Zhang H."/>
        </authorList>
    </citation>
    <scope>NUCLEOTIDE SEQUENCE</scope>
    <source>
        <strain evidence="6">K16</strain>
    </source>
</reference>
<sequence length="206" mass="22965">MTTNHLKKSLNKMCPYCSTKTCRKYREMPSNKPLVRHLKARHTWPTFCHRLSACFSTSVPIFSNQGECDTASQSLTAGLVALCGLSCILLSFTDSIKDQKGNISYGFAIPCELFLSCTVSWDKGGVHNTTGRDWSSLHKTETEKDQNSSKIWVYRRTQWQTCSCFVLGGTTAVTFLVADGGLRFVETAEEMRSKEVARRGVTKIAG</sequence>
<keyword evidence="7" id="KW-1185">Reference proteome</keyword>
<evidence type="ECO:0000256" key="1">
    <source>
        <dbReference type="ARBA" id="ARBA00004141"/>
    </source>
</evidence>
<dbReference type="GO" id="GO:0005737">
    <property type="term" value="C:cytoplasm"/>
    <property type="evidence" value="ECO:0007669"/>
    <property type="project" value="UniProtKB-ARBA"/>
</dbReference>
<evidence type="ECO:0000256" key="4">
    <source>
        <dbReference type="ARBA" id="ARBA00022989"/>
    </source>
</evidence>
<keyword evidence="3" id="KW-0812">Transmembrane</keyword>
<dbReference type="Proteomes" id="UP001289374">
    <property type="component" value="Unassembled WGS sequence"/>
</dbReference>
<dbReference type="GO" id="GO:0010256">
    <property type="term" value="P:endomembrane system organization"/>
    <property type="evidence" value="ECO:0007669"/>
    <property type="project" value="TreeGrafter"/>
</dbReference>
<dbReference type="InterPro" id="IPR007770">
    <property type="entry name" value="DMP"/>
</dbReference>
<keyword evidence="5" id="KW-0472">Membrane</keyword>
<evidence type="ECO:0000256" key="5">
    <source>
        <dbReference type="ARBA" id="ARBA00023136"/>
    </source>
</evidence>
<proteinExistence type="inferred from homology"/>